<accession>A0A2A5B0F5</accession>
<name>A0A2A5B0F5_9GAMM</name>
<dbReference type="EMBL" id="NVVJ01000025">
    <property type="protein sequence ID" value="PCJ24566.1"/>
    <property type="molecule type" value="Genomic_DNA"/>
</dbReference>
<evidence type="ECO:0000313" key="3">
    <source>
        <dbReference type="EMBL" id="PCJ24566.1"/>
    </source>
</evidence>
<reference evidence="4" key="1">
    <citation type="submission" date="2017-08" db="EMBL/GenBank/DDBJ databases">
        <title>A dynamic microbial community with high functional redundancy inhabits the cold, oxic subseafloor aquifer.</title>
        <authorList>
            <person name="Tully B.J."/>
            <person name="Wheat C.G."/>
            <person name="Glazer B.T."/>
            <person name="Huber J.A."/>
        </authorList>
    </citation>
    <scope>NUCLEOTIDE SEQUENCE [LARGE SCALE GENOMIC DNA]</scope>
</reference>
<evidence type="ECO:0000256" key="1">
    <source>
        <dbReference type="ARBA" id="ARBA00007198"/>
    </source>
</evidence>
<protein>
    <submittedName>
        <fullName evidence="3">ArsC family reductase</fullName>
    </submittedName>
</protein>
<dbReference type="NCBIfam" id="NF008107">
    <property type="entry name" value="PRK10853.1"/>
    <property type="match status" value="1"/>
</dbReference>
<gene>
    <name evidence="3" type="ORF">COA96_09230</name>
</gene>
<proteinExistence type="inferred from homology"/>
<dbReference type="Proteomes" id="UP000218327">
    <property type="component" value="Unassembled WGS sequence"/>
</dbReference>
<dbReference type="NCBIfam" id="TIGR01617">
    <property type="entry name" value="arsC_related"/>
    <property type="match status" value="1"/>
</dbReference>
<dbReference type="InterPro" id="IPR006504">
    <property type="entry name" value="Tscrpt_reg_Spx/MgsR"/>
</dbReference>
<dbReference type="PANTHER" id="PTHR30041:SF8">
    <property type="entry name" value="PROTEIN YFFB"/>
    <property type="match status" value="1"/>
</dbReference>
<sequence>MTTLFGINNCDTIKKTKKWFDDHNVDYQFHDYKKLDCSEQLIKQFLEHFSYQELINTRGTTWRKLPDSVKSSLDRKSAITLMHEQPSMIKRPLINSEGSWLLGFNEKQLEDLFI</sequence>
<dbReference type="SUPFAM" id="SSF52833">
    <property type="entry name" value="Thioredoxin-like"/>
    <property type="match status" value="1"/>
</dbReference>
<dbReference type="Gene3D" id="3.40.30.10">
    <property type="entry name" value="Glutaredoxin"/>
    <property type="match status" value="1"/>
</dbReference>
<dbReference type="InterPro" id="IPR006660">
    <property type="entry name" value="Arsenate_reductase-like"/>
</dbReference>
<dbReference type="PANTHER" id="PTHR30041">
    <property type="entry name" value="ARSENATE REDUCTASE"/>
    <property type="match status" value="1"/>
</dbReference>
<comment type="caution">
    <text evidence="3">The sequence shown here is derived from an EMBL/GenBank/DDBJ whole genome shotgun (WGS) entry which is preliminary data.</text>
</comment>
<evidence type="ECO:0000313" key="4">
    <source>
        <dbReference type="Proteomes" id="UP000218327"/>
    </source>
</evidence>
<evidence type="ECO:0000256" key="2">
    <source>
        <dbReference type="PROSITE-ProRule" id="PRU01282"/>
    </source>
</evidence>
<dbReference type="InterPro" id="IPR036249">
    <property type="entry name" value="Thioredoxin-like_sf"/>
</dbReference>
<dbReference type="AlphaFoldDB" id="A0A2A5B0F5"/>
<dbReference type="Pfam" id="PF03960">
    <property type="entry name" value="ArsC"/>
    <property type="match status" value="1"/>
</dbReference>
<organism evidence="3 4">
    <name type="scientific">SAR86 cluster bacterium</name>
    <dbReference type="NCBI Taxonomy" id="2030880"/>
    <lineage>
        <taxon>Bacteria</taxon>
        <taxon>Pseudomonadati</taxon>
        <taxon>Pseudomonadota</taxon>
        <taxon>Gammaproteobacteria</taxon>
        <taxon>SAR86 cluster</taxon>
    </lineage>
</organism>
<comment type="similarity">
    <text evidence="1 2">Belongs to the ArsC family.</text>
</comment>
<dbReference type="PROSITE" id="PS51353">
    <property type="entry name" value="ARSC"/>
    <property type="match status" value="1"/>
</dbReference>